<feature type="domain" description="Homeobox" evidence="14">
    <location>
        <begin position="57"/>
        <end position="117"/>
    </location>
</feature>
<dbReference type="PANTHER" id="PTHR24326">
    <property type="entry name" value="HOMEOBOX-LEUCINE ZIPPER PROTEIN"/>
    <property type="match status" value="1"/>
</dbReference>
<proteinExistence type="inferred from homology"/>
<keyword evidence="3 9" id="KW-0238">DNA-binding</keyword>
<feature type="region of interest" description="Disordered" evidence="13">
    <location>
        <begin position="1"/>
        <end position="34"/>
    </location>
</feature>
<comment type="similarity">
    <text evidence="7 11">Belongs to the HD-ZIP homeobox family. Class I subfamily.</text>
</comment>
<dbReference type="AlphaFoldDB" id="A0A6P8DDI4"/>
<evidence type="ECO:0000256" key="7">
    <source>
        <dbReference type="ARBA" id="ARBA00025748"/>
    </source>
</evidence>
<feature type="DNA-binding region" description="Homeobox" evidence="9">
    <location>
        <begin position="59"/>
        <end position="118"/>
    </location>
</feature>
<evidence type="ECO:0000256" key="5">
    <source>
        <dbReference type="ARBA" id="ARBA00023163"/>
    </source>
</evidence>
<feature type="region of interest" description="Disordered" evidence="13">
    <location>
        <begin position="50"/>
        <end position="71"/>
    </location>
</feature>
<dbReference type="PROSITE" id="PS50071">
    <property type="entry name" value="HOMEOBOX_2"/>
    <property type="match status" value="1"/>
</dbReference>
<dbReference type="Gene3D" id="1.10.10.60">
    <property type="entry name" value="Homeodomain-like"/>
    <property type="match status" value="1"/>
</dbReference>
<dbReference type="GO" id="GO:0000976">
    <property type="term" value="F:transcription cis-regulatory region binding"/>
    <property type="evidence" value="ECO:0007669"/>
    <property type="project" value="UniProtKB-ARBA"/>
</dbReference>
<evidence type="ECO:0000256" key="13">
    <source>
        <dbReference type="SAM" id="MobiDB-lite"/>
    </source>
</evidence>
<dbReference type="SMART" id="SM00389">
    <property type="entry name" value="HOX"/>
    <property type="match status" value="1"/>
</dbReference>
<dbReference type="CDD" id="cd00086">
    <property type="entry name" value="homeodomain"/>
    <property type="match status" value="1"/>
</dbReference>
<evidence type="ECO:0000256" key="4">
    <source>
        <dbReference type="ARBA" id="ARBA00023155"/>
    </source>
</evidence>
<dbReference type="Proteomes" id="UP000515151">
    <property type="component" value="Chromosome 4"/>
</dbReference>
<evidence type="ECO:0000256" key="8">
    <source>
        <dbReference type="ARBA" id="ARBA00058361"/>
    </source>
</evidence>
<feature type="compositionally biased region" description="Basic and acidic residues" evidence="13">
    <location>
        <begin position="9"/>
        <end position="34"/>
    </location>
</feature>
<dbReference type="RefSeq" id="XP_031392534.1">
    <property type="nucleotide sequence ID" value="XM_031536674.1"/>
</dbReference>
<dbReference type="GO" id="GO:0009414">
    <property type="term" value="P:response to water deprivation"/>
    <property type="evidence" value="ECO:0007669"/>
    <property type="project" value="UniProtKB-ARBA"/>
</dbReference>
<sequence>MRSTNITSKEVHPGVRDHPRTANRAMDRTEDTEQRKLRFFATTGELPPNWMKIKKKKGKGSRKKGFSDEQVKSLETMFESETKPEPRKKVEIAAELGLQPRQVAIWFQNRRARWKSKRVEQDYGVLKASYDNLAAEYEALQKEKQNLQAEVQRLRDMVGKTISGDRNADRGSCGASKEYCTQDNSVDEYCNRGPDPMCTNEEDLEGNGSIGCRSRDGATGISMADGFKLLNMKEEELEEEEDGSLGLLSFDSNSNSDYSLSSTAWWNFWT</sequence>
<dbReference type="InterPro" id="IPR045224">
    <property type="entry name" value="HDZip_class_I_plant"/>
</dbReference>
<evidence type="ECO:0000259" key="14">
    <source>
        <dbReference type="PROSITE" id="PS50071"/>
    </source>
</evidence>
<dbReference type="PRINTS" id="PR00031">
    <property type="entry name" value="HTHREPRESSR"/>
</dbReference>
<keyword evidence="15" id="KW-1185">Reference proteome</keyword>
<accession>A0A6P8DDI4</accession>
<dbReference type="Pfam" id="PF02183">
    <property type="entry name" value="HALZ"/>
    <property type="match status" value="1"/>
</dbReference>
<dbReference type="InterPro" id="IPR001356">
    <property type="entry name" value="HD"/>
</dbReference>
<evidence type="ECO:0000256" key="11">
    <source>
        <dbReference type="RuleBase" id="RU369038"/>
    </source>
</evidence>
<comment type="function">
    <text evidence="11">Transcription factor.</text>
</comment>
<dbReference type="InterPro" id="IPR017970">
    <property type="entry name" value="Homeobox_CS"/>
</dbReference>
<dbReference type="FunFam" id="1.10.10.60:FF:000293">
    <property type="entry name" value="Homeobox-leucine zipper protein ATHB-7"/>
    <property type="match status" value="1"/>
</dbReference>
<evidence type="ECO:0000313" key="16">
    <source>
        <dbReference type="RefSeq" id="XP_031392534.1"/>
    </source>
</evidence>
<dbReference type="OrthoDB" id="6159439at2759"/>
<dbReference type="InterPro" id="IPR003106">
    <property type="entry name" value="Leu_zip_homeo"/>
</dbReference>
<feature type="compositionally biased region" description="Basic residues" evidence="13">
    <location>
        <begin position="52"/>
        <end position="64"/>
    </location>
</feature>
<evidence type="ECO:0000256" key="10">
    <source>
        <dbReference type="RuleBase" id="RU000682"/>
    </source>
</evidence>
<evidence type="ECO:0000256" key="12">
    <source>
        <dbReference type="SAM" id="Coils"/>
    </source>
</evidence>
<comment type="subcellular location">
    <subcellularLocation>
        <location evidence="1 9 10">Nucleus</location>
    </subcellularLocation>
</comment>
<dbReference type="GO" id="GO:0005634">
    <property type="term" value="C:nucleus"/>
    <property type="evidence" value="ECO:0007669"/>
    <property type="project" value="UniProtKB-SubCell"/>
</dbReference>
<dbReference type="GeneID" id="116204536"/>
<reference evidence="15" key="1">
    <citation type="journal article" date="2020" name="Plant Biotechnol. J.">
        <title>The pomegranate (Punica granatum L.) draft genome dissects genetic divergence between soft- and hard-seeded cultivars.</title>
        <authorList>
            <person name="Luo X."/>
            <person name="Li H."/>
            <person name="Wu Z."/>
            <person name="Yao W."/>
            <person name="Zhao P."/>
            <person name="Cao D."/>
            <person name="Yu H."/>
            <person name="Li K."/>
            <person name="Poudel K."/>
            <person name="Zhao D."/>
            <person name="Zhang F."/>
            <person name="Xia X."/>
            <person name="Chen L."/>
            <person name="Wang Q."/>
            <person name="Jing D."/>
            <person name="Cao S."/>
        </authorList>
    </citation>
    <scope>NUCLEOTIDE SEQUENCE [LARGE SCALE GENOMIC DNA]</scope>
    <source>
        <strain evidence="15">cv. Tunisia</strain>
    </source>
</reference>
<keyword evidence="2 11" id="KW-0805">Transcription regulation</keyword>
<dbReference type="PANTHER" id="PTHR24326:SF122">
    <property type="entry name" value="HOMEOBOX-LEUCINE ZIPPER PROTEIN HOX6"/>
    <property type="match status" value="1"/>
</dbReference>
<feature type="coiled-coil region" evidence="12">
    <location>
        <begin position="123"/>
        <end position="157"/>
    </location>
</feature>
<comment type="function">
    <text evidence="8">Probable transcription activator that may act as growth regulators in response to water deficit.</text>
</comment>
<dbReference type="InterPro" id="IPR000047">
    <property type="entry name" value="HTH_motif"/>
</dbReference>
<name>A0A6P8DDI4_PUNGR</name>
<dbReference type="InterPro" id="IPR009057">
    <property type="entry name" value="Homeodomain-like_sf"/>
</dbReference>
<evidence type="ECO:0000256" key="1">
    <source>
        <dbReference type="ARBA" id="ARBA00004123"/>
    </source>
</evidence>
<evidence type="ECO:0000313" key="15">
    <source>
        <dbReference type="Proteomes" id="UP000515151"/>
    </source>
</evidence>
<dbReference type="GO" id="GO:0009737">
    <property type="term" value="P:response to abscisic acid"/>
    <property type="evidence" value="ECO:0007669"/>
    <property type="project" value="UniProtKB-ARBA"/>
</dbReference>
<keyword evidence="6 9" id="KW-0539">Nucleus</keyword>
<evidence type="ECO:0000256" key="6">
    <source>
        <dbReference type="ARBA" id="ARBA00023242"/>
    </source>
</evidence>
<dbReference type="SUPFAM" id="SSF46689">
    <property type="entry name" value="Homeodomain-like"/>
    <property type="match status" value="1"/>
</dbReference>
<dbReference type="PROSITE" id="PS00027">
    <property type="entry name" value="HOMEOBOX_1"/>
    <property type="match status" value="1"/>
</dbReference>
<dbReference type="Pfam" id="PF00046">
    <property type="entry name" value="Homeodomain"/>
    <property type="match status" value="1"/>
</dbReference>
<gene>
    <name evidence="16" type="primary">LOC116204536</name>
</gene>
<evidence type="ECO:0000256" key="2">
    <source>
        <dbReference type="ARBA" id="ARBA00023015"/>
    </source>
</evidence>
<evidence type="ECO:0000256" key="9">
    <source>
        <dbReference type="PROSITE-ProRule" id="PRU00108"/>
    </source>
</evidence>
<protein>
    <recommendedName>
        <fullName evidence="11">Homeobox-leucine zipper protein</fullName>
    </recommendedName>
    <alternativeName>
        <fullName evidence="11">HD-ZIP protein</fullName>
    </alternativeName>
    <alternativeName>
        <fullName evidence="11">Homeodomain transcription factor</fullName>
    </alternativeName>
</protein>
<reference evidence="16" key="2">
    <citation type="submission" date="2025-08" db="UniProtKB">
        <authorList>
            <consortium name="RefSeq"/>
        </authorList>
    </citation>
    <scope>IDENTIFICATION</scope>
    <source>
        <tissue evidence="16">Leaf</tissue>
    </source>
</reference>
<organism evidence="15 16">
    <name type="scientific">Punica granatum</name>
    <name type="common">Pomegranate</name>
    <dbReference type="NCBI Taxonomy" id="22663"/>
    <lineage>
        <taxon>Eukaryota</taxon>
        <taxon>Viridiplantae</taxon>
        <taxon>Streptophyta</taxon>
        <taxon>Embryophyta</taxon>
        <taxon>Tracheophyta</taxon>
        <taxon>Spermatophyta</taxon>
        <taxon>Magnoliopsida</taxon>
        <taxon>eudicotyledons</taxon>
        <taxon>Gunneridae</taxon>
        <taxon>Pentapetalae</taxon>
        <taxon>rosids</taxon>
        <taxon>malvids</taxon>
        <taxon>Myrtales</taxon>
        <taxon>Lythraceae</taxon>
        <taxon>Punica</taxon>
    </lineage>
</organism>
<evidence type="ECO:0000256" key="3">
    <source>
        <dbReference type="ARBA" id="ARBA00023125"/>
    </source>
</evidence>
<keyword evidence="12" id="KW-0175">Coiled coil</keyword>
<dbReference type="GO" id="GO:0000981">
    <property type="term" value="F:DNA-binding transcription factor activity, RNA polymerase II-specific"/>
    <property type="evidence" value="ECO:0007669"/>
    <property type="project" value="UniProtKB-UniRule"/>
</dbReference>
<keyword evidence="4 9" id="KW-0371">Homeobox</keyword>
<keyword evidence="5 11" id="KW-0804">Transcription</keyword>
<dbReference type="GO" id="GO:0045893">
    <property type="term" value="P:positive regulation of DNA-templated transcription"/>
    <property type="evidence" value="ECO:0007669"/>
    <property type="project" value="TreeGrafter"/>
</dbReference>